<evidence type="ECO:0000313" key="3">
    <source>
        <dbReference type="Proteomes" id="UP000736373"/>
    </source>
</evidence>
<dbReference type="Proteomes" id="UP000736373">
    <property type="component" value="Unassembled WGS sequence"/>
</dbReference>
<comment type="caution">
    <text evidence="2">The sequence shown here is derived from an EMBL/GenBank/DDBJ whole genome shotgun (WGS) entry which is preliminary data.</text>
</comment>
<sequence>MKQPYQLGVATNTVLMQRDHLGQPYWESYMTPGSYQVYAKALLPPHLPGVIIFVHGVNSEGEWYDNAEQQLCQGLNDRLGRADLKPNRYEYTDANDRPSARTVKGMGRSPVIRFHWGYRAMDGEKENWKVPLRNIEGVDRWTEAGSKKQGPWYWGGGPFQNGTNNLQQIWSEKGFSRNLFGFVNMQWFNTEWERELHHAPGRQYYAHAAQRLADLIDRIGTAYPQDTVTVMSHSQGTMIAMAATLLCKTRAPDSLVVMNSPFALEDKPTDALTSYHERPTTQARVNTFKAVANRIQRDRKVFTPEDREQLHVGATQDNELWKPDAVFNGVKERDNHGRFYVYFNPHDRVMGASPLQSIGWQGVSNVLIGELGETVKQRMLARGTPCCDEPGMKRFGSLPPIPNPESGVKPTEFWNGNRQVAGMPLWTVPNGNQQVNINAEQVPHPITAEEMSKRILRSVTLMKDGKMYKKDNVPRYFDEAHSDQDVLGARDDDGAYLDSGVPYLESIHDREKTVFPNDPYSASGRTGRLETQQEMLNRIEDYQPMPTNHSTLAQFEPFMTRVAAWDLPIGFCDSFENPDFWARLIRDADWLNYTDPYFAYGTLIVPPVPEGVDKETVANAITEAQAERLRKEALYAKN</sequence>
<name>A0ABR7PME5_9BURK</name>
<dbReference type="InterPro" id="IPR056221">
    <property type="entry name" value="Tle3_ab_dom"/>
</dbReference>
<feature type="domain" description="T6SS Tle3 phospholipase effector alpha/beta" evidence="1">
    <location>
        <begin position="47"/>
        <end position="364"/>
    </location>
</feature>
<gene>
    <name evidence="2" type="ORF">F6X42_13340</name>
</gene>
<evidence type="ECO:0000313" key="2">
    <source>
        <dbReference type="EMBL" id="MBC8747553.1"/>
    </source>
</evidence>
<dbReference type="SUPFAM" id="SSF53474">
    <property type="entry name" value="alpha/beta-Hydrolases"/>
    <property type="match status" value="1"/>
</dbReference>
<evidence type="ECO:0000259" key="1">
    <source>
        <dbReference type="Pfam" id="PF24322"/>
    </source>
</evidence>
<organism evidence="2 3">
    <name type="scientific">Paraburkholderia podalyriae</name>
    <dbReference type="NCBI Taxonomy" id="1938811"/>
    <lineage>
        <taxon>Bacteria</taxon>
        <taxon>Pseudomonadati</taxon>
        <taxon>Pseudomonadota</taxon>
        <taxon>Betaproteobacteria</taxon>
        <taxon>Burkholderiales</taxon>
        <taxon>Burkholderiaceae</taxon>
        <taxon>Paraburkholderia</taxon>
    </lineage>
</organism>
<proteinExistence type="predicted"/>
<protein>
    <recommendedName>
        <fullName evidence="1">T6SS Tle3 phospholipase effector alpha/beta domain-containing protein</fullName>
    </recommendedName>
</protein>
<dbReference type="EMBL" id="VZQQ01000009">
    <property type="protein sequence ID" value="MBC8747553.1"/>
    <property type="molecule type" value="Genomic_DNA"/>
</dbReference>
<accession>A0ABR7PME5</accession>
<dbReference type="Pfam" id="PF24322">
    <property type="entry name" value="Tle3"/>
    <property type="match status" value="1"/>
</dbReference>
<dbReference type="Gene3D" id="3.40.50.1820">
    <property type="entry name" value="alpha/beta hydrolase"/>
    <property type="match status" value="1"/>
</dbReference>
<reference evidence="2 3" key="1">
    <citation type="submission" date="2019-09" db="EMBL/GenBank/DDBJ databases">
        <title>Paraburkholderia podalyriae sp. nov., A South African Podalyria-associated rhizobium.</title>
        <authorList>
            <person name="Mavima L."/>
            <person name="Beukes C.W."/>
            <person name="Palmer M."/>
            <person name="De Meyer S.E."/>
            <person name="James E.K."/>
            <person name="Maluk M."/>
            <person name="Avontuur J.R."/>
            <person name="Chan W.Y."/>
            <person name="Venter S.N."/>
            <person name="Steenkamp E.T."/>
        </authorList>
    </citation>
    <scope>NUCLEOTIDE SEQUENCE [LARGE SCALE GENOMIC DNA]</scope>
    <source>
        <strain evidence="2 3">WC7.3b</strain>
    </source>
</reference>
<keyword evidence="3" id="KW-1185">Reference proteome</keyword>
<dbReference type="InterPro" id="IPR029058">
    <property type="entry name" value="AB_hydrolase_fold"/>
</dbReference>